<evidence type="ECO:0000256" key="1">
    <source>
        <dbReference type="SAM" id="MobiDB-lite"/>
    </source>
</evidence>
<dbReference type="Proteomes" id="UP000679307">
    <property type="component" value="Chromosome"/>
</dbReference>
<dbReference type="RefSeq" id="WP_214056919.1">
    <property type="nucleotide sequence ID" value="NZ_BAAAHS010000103.1"/>
</dbReference>
<protein>
    <submittedName>
        <fullName evidence="2">Uncharacterized protein</fullName>
    </submittedName>
</protein>
<organism evidence="2 3">
    <name type="scientific">Nocardioides aquaticus</name>
    <dbReference type="NCBI Taxonomy" id="160826"/>
    <lineage>
        <taxon>Bacteria</taxon>
        <taxon>Bacillati</taxon>
        <taxon>Actinomycetota</taxon>
        <taxon>Actinomycetes</taxon>
        <taxon>Propionibacteriales</taxon>
        <taxon>Nocardioidaceae</taxon>
        <taxon>Nocardioides</taxon>
    </lineage>
</organism>
<evidence type="ECO:0000313" key="3">
    <source>
        <dbReference type="Proteomes" id="UP000679307"/>
    </source>
</evidence>
<evidence type="ECO:0000313" key="2">
    <source>
        <dbReference type="EMBL" id="QVT81555.1"/>
    </source>
</evidence>
<dbReference type="EMBL" id="CP075371">
    <property type="protein sequence ID" value="QVT81555.1"/>
    <property type="molecule type" value="Genomic_DNA"/>
</dbReference>
<accession>A0ABX8EM05</accession>
<gene>
    <name evidence="2" type="ORF">ENKNEFLB_03965</name>
</gene>
<proteinExistence type="predicted"/>
<keyword evidence="3" id="KW-1185">Reference proteome</keyword>
<feature type="compositionally biased region" description="Polar residues" evidence="1">
    <location>
        <begin position="53"/>
        <end position="63"/>
    </location>
</feature>
<sequence>MNEGLLVTAAEWDEMASVNWGSADDNLAEVKRTVATLGPGDRFAVYDAGELQPSPTRPRQSRASDLDQDTVGGC</sequence>
<name>A0ABX8EM05_9ACTN</name>
<reference evidence="2 3" key="1">
    <citation type="submission" date="2021-05" db="EMBL/GenBank/DDBJ databases">
        <title>Complete genome of Nocardioides aquaticus KCTC 9944T isolated from meromictic and hypersaline Ekho Lake, Antarctica.</title>
        <authorList>
            <person name="Hwang K."/>
            <person name="Kim K.M."/>
            <person name="Choe H."/>
        </authorList>
    </citation>
    <scope>NUCLEOTIDE SEQUENCE [LARGE SCALE GENOMIC DNA]</scope>
    <source>
        <strain evidence="2 3">KCTC 9944</strain>
    </source>
</reference>
<feature type="region of interest" description="Disordered" evidence="1">
    <location>
        <begin position="46"/>
        <end position="74"/>
    </location>
</feature>